<dbReference type="InterPro" id="IPR009061">
    <property type="entry name" value="DNA-bd_dom_put_sf"/>
</dbReference>
<gene>
    <name evidence="2" type="ordered locus">Ndas_1872</name>
</gene>
<proteinExistence type="predicted"/>
<dbReference type="AlphaFoldDB" id="D7B635"/>
<dbReference type="InterPro" id="IPR041657">
    <property type="entry name" value="HTH_17"/>
</dbReference>
<evidence type="ECO:0000313" key="2">
    <source>
        <dbReference type="EMBL" id="ADH67300.1"/>
    </source>
</evidence>
<dbReference type="Gene3D" id="1.10.1660.10">
    <property type="match status" value="1"/>
</dbReference>
<sequence>MPDYSYLLDGRPDVLTPSEVAQLFNIRPRSLHRGEWDNVLKPFRTPGGARRYPKEHIATLLNQPDDCASADLSDT</sequence>
<feature type="domain" description="Helix-turn-helix" evidence="1">
    <location>
        <begin position="14"/>
        <end position="63"/>
    </location>
</feature>
<evidence type="ECO:0000313" key="3">
    <source>
        <dbReference type="Proteomes" id="UP000002219"/>
    </source>
</evidence>
<organism evidence="2 3">
    <name type="scientific">Nocardiopsis dassonvillei (strain ATCC 23218 / DSM 43111 / CIP 107115 / JCM 7437 / KCTC 9190 / NBRC 14626 / NCTC 10488 / NRRL B-5397 / IMRU 509)</name>
    <name type="common">Actinomadura dassonvillei</name>
    <dbReference type="NCBI Taxonomy" id="446468"/>
    <lineage>
        <taxon>Bacteria</taxon>
        <taxon>Bacillati</taxon>
        <taxon>Actinomycetota</taxon>
        <taxon>Actinomycetes</taxon>
        <taxon>Streptosporangiales</taxon>
        <taxon>Nocardiopsidaceae</taxon>
        <taxon>Nocardiopsis</taxon>
    </lineage>
</organism>
<name>D7B635_NOCDD</name>
<reference evidence="2 3" key="1">
    <citation type="journal article" date="2010" name="Stand. Genomic Sci.">
        <title>Complete genome sequence of Nocardiopsis dassonvillei type strain (IMRU 509).</title>
        <authorList>
            <person name="Sun H."/>
            <person name="Lapidus A."/>
            <person name="Nolan M."/>
            <person name="Lucas S."/>
            <person name="Del Rio T.G."/>
            <person name="Tice H."/>
            <person name="Cheng J.F."/>
            <person name="Tapia R."/>
            <person name="Han C."/>
            <person name="Goodwin L."/>
            <person name="Pitluck S."/>
            <person name="Pagani I."/>
            <person name="Ivanova N."/>
            <person name="Mavromatis K."/>
            <person name="Mikhailova N."/>
            <person name="Pati A."/>
            <person name="Chen A."/>
            <person name="Palaniappan K."/>
            <person name="Land M."/>
            <person name="Hauser L."/>
            <person name="Chang Y.J."/>
            <person name="Jeffries C.D."/>
            <person name="Djao O.D."/>
            <person name="Rohde M."/>
            <person name="Sikorski J."/>
            <person name="Goker M."/>
            <person name="Woyke T."/>
            <person name="Bristow J."/>
            <person name="Eisen J.A."/>
            <person name="Markowitz V."/>
            <person name="Hugenholtz P."/>
            <person name="Kyrpides N.C."/>
            <person name="Klenk H.P."/>
        </authorList>
    </citation>
    <scope>NUCLEOTIDE SEQUENCE [LARGE SCALE GENOMIC DNA]</scope>
    <source>
        <strain evidence="3">ATCC 23218 / DSM 43111 / CIP 107115 / JCM 7437 / KCTC 9190 / NBRC 14626 / NCTC 10488 / NRRL B-5397 / IMRU 509</strain>
    </source>
</reference>
<accession>D7B635</accession>
<dbReference type="EMBL" id="CP002040">
    <property type="protein sequence ID" value="ADH67300.1"/>
    <property type="molecule type" value="Genomic_DNA"/>
</dbReference>
<protein>
    <recommendedName>
        <fullName evidence="1">Helix-turn-helix domain-containing protein</fullName>
    </recommendedName>
</protein>
<dbReference type="OrthoDB" id="9802039at2"/>
<dbReference type="HOGENOM" id="CLU_2667420_0_0_11"/>
<keyword evidence="3" id="KW-1185">Reference proteome</keyword>
<dbReference type="SUPFAM" id="SSF46955">
    <property type="entry name" value="Putative DNA-binding domain"/>
    <property type="match status" value="1"/>
</dbReference>
<dbReference type="Proteomes" id="UP000002219">
    <property type="component" value="Chromosome 1"/>
</dbReference>
<dbReference type="GeneID" id="91484468"/>
<dbReference type="RefSeq" id="WP_013152907.1">
    <property type="nucleotide sequence ID" value="NC_014210.1"/>
</dbReference>
<evidence type="ECO:0000259" key="1">
    <source>
        <dbReference type="Pfam" id="PF12728"/>
    </source>
</evidence>
<dbReference type="KEGG" id="nda:Ndas_1872"/>
<dbReference type="Pfam" id="PF12728">
    <property type="entry name" value="HTH_17"/>
    <property type="match status" value="1"/>
</dbReference>